<protein>
    <submittedName>
        <fullName evidence="2">Dimethyladenosine transferase</fullName>
    </submittedName>
</protein>
<evidence type="ECO:0000313" key="3">
    <source>
        <dbReference type="Proteomes" id="UP000322918"/>
    </source>
</evidence>
<reference evidence="2 3" key="1">
    <citation type="submission" date="2019-09" db="EMBL/GenBank/DDBJ databases">
        <title>Pararcticibacter amylolyticus gen. nov., sp. nov., isolated from a rottenly hemp rope, and reclassification of Pedobacter tournemirensis as Pararcticibacter tournemirensis comb. nov.</title>
        <authorList>
            <person name="Cai Y."/>
        </authorList>
    </citation>
    <scope>NUCLEOTIDE SEQUENCE [LARGE SCALE GENOMIC DNA]</scope>
    <source>
        <strain evidence="2 3">TF5-37.2-LB10</strain>
    </source>
</reference>
<dbReference type="Gene3D" id="3.40.50.150">
    <property type="entry name" value="Vaccinia Virus protein VP39"/>
    <property type="match status" value="2"/>
</dbReference>
<keyword evidence="2" id="KW-0808">Transferase</keyword>
<sequence length="318" mass="37689">MRIKEIEHLYYFLNSKDYTFIHMNIIDKLAYKIRSRFSTYISRTKNESRRRKILRYFRENNPTDPEIKGIIDFLKRNPLGVFLNSFKNKYQPKDVKVFKDTSNDLFWVDHYGKRLYFKRSYNITTIRLLYNGLLTEQDPESPHCYVNEDFNIKQGDVLLDIGSAEGIFTLSNIEQLKKAILFERDPEWIEALEATFAPWKEKVEIISKFVSDTDDLDNVSIDTFLSEKQFDVNFVKIDVEGAEERVLNGMRVTIGKCRPQIALCTYHKQHDFEKFNKYLTQLGYKISSTKGYMFFLSNDEVLSPPFFRRGLIRAVPNY</sequence>
<organism evidence="2 3">
    <name type="scientific">Arcticibacter tournemirensis</name>
    <dbReference type="NCBI Taxonomy" id="699437"/>
    <lineage>
        <taxon>Bacteria</taxon>
        <taxon>Pseudomonadati</taxon>
        <taxon>Bacteroidota</taxon>
        <taxon>Sphingobacteriia</taxon>
        <taxon>Sphingobacteriales</taxon>
        <taxon>Sphingobacteriaceae</taxon>
        <taxon>Arcticibacter</taxon>
    </lineage>
</organism>
<dbReference type="InterPro" id="IPR029063">
    <property type="entry name" value="SAM-dependent_MTases_sf"/>
</dbReference>
<dbReference type="EMBL" id="VWNE01000022">
    <property type="protein sequence ID" value="KAA8481650.1"/>
    <property type="molecule type" value="Genomic_DNA"/>
</dbReference>
<dbReference type="InterPro" id="IPR006342">
    <property type="entry name" value="FkbM_mtfrase"/>
</dbReference>
<dbReference type="RefSeq" id="WP_141813693.1">
    <property type="nucleotide sequence ID" value="NZ_VWNE01000022.1"/>
</dbReference>
<dbReference type="Pfam" id="PF05050">
    <property type="entry name" value="Methyltransf_21"/>
    <property type="match status" value="1"/>
</dbReference>
<gene>
    <name evidence="2" type="ORF">F1649_14020</name>
</gene>
<dbReference type="AlphaFoldDB" id="A0A5M9H4X2"/>
<comment type="caution">
    <text evidence="2">The sequence shown here is derived from an EMBL/GenBank/DDBJ whole genome shotgun (WGS) entry which is preliminary data.</text>
</comment>
<dbReference type="SUPFAM" id="SSF53335">
    <property type="entry name" value="S-adenosyl-L-methionine-dependent methyltransferases"/>
    <property type="match status" value="1"/>
</dbReference>
<dbReference type="Proteomes" id="UP000322918">
    <property type="component" value="Unassembled WGS sequence"/>
</dbReference>
<keyword evidence="3" id="KW-1185">Reference proteome</keyword>
<proteinExistence type="predicted"/>
<evidence type="ECO:0000313" key="2">
    <source>
        <dbReference type="EMBL" id="KAA8481650.1"/>
    </source>
</evidence>
<dbReference type="GO" id="GO:0016740">
    <property type="term" value="F:transferase activity"/>
    <property type="evidence" value="ECO:0007669"/>
    <property type="project" value="UniProtKB-KW"/>
</dbReference>
<evidence type="ECO:0000259" key="1">
    <source>
        <dbReference type="Pfam" id="PF05050"/>
    </source>
</evidence>
<accession>A0A5M9H4X2</accession>
<dbReference type="OrthoDB" id="5329963at2"/>
<name>A0A5M9H4X2_9SPHI</name>
<feature type="domain" description="Methyltransferase FkbM" evidence="1">
    <location>
        <begin position="207"/>
        <end position="286"/>
    </location>
</feature>